<name>A0A562WNM9_9ACTN</name>
<evidence type="ECO:0000313" key="2">
    <source>
        <dbReference type="EMBL" id="TWJ31953.1"/>
    </source>
</evidence>
<evidence type="ECO:0000256" key="1">
    <source>
        <dbReference type="SAM" id="MobiDB-lite"/>
    </source>
</evidence>
<reference evidence="2 3" key="1">
    <citation type="submission" date="2019-07" db="EMBL/GenBank/DDBJ databases">
        <title>R&amp;d 2014.</title>
        <authorList>
            <person name="Klenk H.-P."/>
        </authorList>
    </citation>
    <scope>NUCLEOTIDE SEQUENCE [LARGE SCALE GENOMIC DNA]</scope>
    <source>
        <strain evidence="2 3">DSM 43912</strain>
    </source>
</reference>
<feature type="region of interest" description="Disordered" evidence="1">
    <location>
        <begin position="31"/>
        <end position="76"/>
    </location>
</feature>
<comment type="caution">
    <text evidence="2">The sequence shown here is derived from an EMBL/GenBank/DDBJ whole genome shotgun (WGS) entry which is preliminary data.</text>
</comment>
<dbReference type="EMBL" id="VLLP01000001">
    <property type="protein sequence ID" value="TWJ31953.1"/>
    <property type="molecule type" value="Genomic_DNA"/>
</dbReference>
<evidence type="ECO:0000313" key="3">
    <source>
        <dbReference type="Proteomes" id="UP000319728"/>
    </source>
</evidence>
<sequence length="76" mass="8400">MAEPARKVARQAEERFDRVAQMVRERFDAITGSRFAGRPGPAVERRDADGGDETGPERTAPPPGPRRKGRKRGGRT</sequence>
<dbReference type="AlphaFoldDB" id="A0A562WNM9"/>
<feature type="compositionally biased region" description="Basic residues" evidence="1">
    <location>
        <begin position="65"/>
        <end position="76"/>
    </location>
</feature>
<dbReference type="OrthoDB" id="3405758at2"/>
<keyword evidence="3" id="KW-1185">Reference proteome</keyword>
<dbReference type="Proteomes" id="UP000319728">
    <property type="component" value="Unassembled WGS sequence"/>
</dbReference>
<dbReference type="RefSeq" id="WP_145821094.1">
    <property type="nucleotide sequence ID" value="NZ_AP023438.1"/>
</dbReference>
<accession>A0A562WNM9</accession>
<organism evidence="2 3">
    <name type="scientific">Micromonospora sagamiensis</name>
    <dbReference type="NCBI Taxonomy" id="47875"/>
    <lineage>
        <taxon>Bacteria</taxon>
        <taxon>Bacillati</taxon>
        <taxon>Actinomycetota</taxon>
        <taxon>Actinomycetes</taxon>
        <taxon>Micromonosporales</taxon>
        <taxon>Micromonosporaceae</taxon>
        <taxon>Micromonospora</taxon>
    </lineage>
</organism>
<proteinExistence type="predicted"/>
<protein>
    <submittedName>
        <fullName evidence="2">Uncharacterized protein</fullName>
    </submittedName>
</protein>
<gene>
    <name evidence="2" type="ORF">JD81_05519</name>
</gene>